<name>A0A5C5ZTC8_9BACT</name>
<dbReference type="AlphaFoldDB" id="A0A5C5ZTC8"/>
<dbReference type="InterPro" id="IPR001322">
    <property type="entry name" value="Lamin_tail_dom"/>
</dbReference>
<comment type="caution">
    <text evidence="3">The sequence shown here is derived from an EMBL/GenBank/DDBJ whole genome shotgun (WGS) entry which is preliminary data.</text>
</comment>
<dbReference type="OrthoDB" id="274864at2"/>
<accession>A0A5C5ZTC8</accession>
<organism evidence="3 4">
    <name type="scientific">Pseudobythopirellula maris</name>
    <dbReference type="NCBI Taxonomy" id="2527991"/>
    <lineage>
        <taxon>Bacteria</taxon>
        <taxon>Pseudomonadati</taxon>
        <taxon>Planctomycetota</taxon>
        <taxon>Planctomycetia</taxon>
        <taxon>Pirellulales</taxon>
        <taxon>Lacipirellulaceae</taxon>
        <taxon>Pseudobythopirellula</taxon>
    </lineage>
</organism>
<dbReference type="Pfam" id="PF00932">
    <property type="entry name" value="LTD"/>
    <property type="match status" value="1"/>
</dbReference>
<keyword evidence="4" id="KW-1185">Reference proteome</keyword>
<dbReference type="RefSeq" id="WP_146397435.1">
    <property type="nucleotide sequence ID" value="NZ_SJPQ01000001.1"/>
</dbReference>
<feature type="region of interest" description="Disordered" evidence="1">
    <location>
        <begin position="239"/>
        <end position="261"/>
    </location>
</feature>
<evidence type="ECO:0000313" key="4">
    <source>
        <dbReference type="Proteomes" id="UP000315440"/>
    </source>
</evidence>
<protein>
    <recommendedName>
        <fullName evidence="2">LTD domain-containing protein</fullName>
    </recommendedName>
</protein>
<feature type="domain" description="LTD" evidence="2">
    <location>
        <begin position="255"/>
        <end position="415"/>
    </location>
</feature>
<sequence length="553" mass="57774">MRTDVLRSACRGAFALLIFFFGAETRAQLIVTEIMQDPHSADATWEWVEVYNPGSTAVDLAGYLVDRVGDAPIGVTPAPVGIRTAVIVDDEILSNTTVVPAGGVAVLYDGPALGYDAGRFRNAWPSMPAAAALIGVESWPTLTNQPAAPGLSIGFWADEAAYRSDVADLGEPADPDYRVAGTGAAAFEVSYRADGFWPLANNAASIAYDGVGSPAEGASWTLSVAGGAGATRSTASFLSEPINGPDRGSPGVAPAHGQAPRSSLQITEVMYDPASRTSGEWEWVEVYNPGDPLDFSEEPYWIDDDDFGPIPGPNVTAGVVGTGEVAVLYNTDDATLGQMRAAWQTDDGPEINFIPVRNWPELANGGDLVGLWRTPLGYLDGQAGGELQYATSGVIYDNTGDWPRPNDADSIAIADLGADRSLPTSWTRASDTNSPAPASYVAAEVLAPGGLADNLGMDVGSPGVVPETLLQTLPGDYNNDGRVDAADFTVWRDGLGVFYDEGGYATWVENYGESLGEANAATVPEPATAVLANLALATAAVAAGRRRAGNHRA</sequence>
<dbReference type="PROSITE" id="PS00018">
    <property type="entry name" value="EF_HAND_1"/>
    <property type="match status" value="1"/>
</dbReference>
<proteinExistence type="predicted"/>
<dbReference type="InterPro" id="IPR018247">
    <property type="entry name" value="EF_Hand_1_Ca_BS"/>
</dbReference>
<reference evidence="3 4" key="1">
    <citation type="submission" date="2019-02" db="EMBL/GenBank/DDBJ databases">
        <title>Deep-cultivation of Planctomycetes and their phenomic and genomic characterization uncovers novel biology.</title>
        <authorList>
            <person name="Wiegand S."/>
            <person name="Jogler M."/>
            <person name="Boedeker C."/>
            <person name="Pinto D."/>
            <person name="Vollmers J."/>
            <person name="Rivas-Marin E."/>
            <person name="Kohn T."/>
            <person name="Peeters S.H."/>
            <person name="Heuer A."/>
            <person name="Rast P."/>
            <person name="Oberbeckmann S."/>
            <person name="Bunk B."/>
            <person name="Jeske O."/>
            <person name="Meyerdierks A."/>
            <person name="Storesund J.E."/>
            <person name="Kallscheuer N."/>
            <person name="Luecker S."/>
            <person name="Lage O.M."/>
            <person name="Pohl T."/>
            <person name="Merkel B.J."/>
            <person name="Hornburger P."/>
            <person name="Mueller R.-W."/>
            <person name="Bruemmer F."/>
            <person name="Labrenz M."/>
            <person name="Spormann A.M."/>
            <person name="Op Den Camp H."/>
            <person name="Overmann J."/>
            <person name="Amann R."/>
            <person name="Jetten M.S.M."/>
            <person name="Mascher T."/>
            <person name="Medema M.H."/>
            <person name="Devos D.P."/>
            <person name="Kaster A.-K."/>
            <person name="Ovreas L."/>
            <person name="Rohde M."/>
            <person name="Galperin M.Y."/>
            <person name="Jogler C."/>
        </authorList>
    </citation>
    <scope>NUCLEOTIDE SEQUENCE [LARGE SCALE GENOMIC DNA]</scope>
    <source>
        <strain evidence="3 4">Mal64</strain>
    </source>
</reference>
<dbReference type="EMBL" id="SJPQ01000001">
    <property type="protein sequence ID" value="TWT90500.1"/>
    <property type="molecule type" value="Genomic_DNA"/>
</dbReference>
<feature type="domain" description="LTD" evidence="2">
    <location>
        <begin position="20"/>
        <end position="193"/>
    </location>
</feature>
<dbReference type="Proteomes" id="UP000315440">
    <property type="component" value="Unassembled WGS sequence"/>
</dbReference>
<evidence type="ECO:0000256" key="1">
    <source>
        <dbReference type="SAM" id="MobiDB-lite"/>
    </source>
</evidence>
<evidence type="ECO:0000259" key="2">
    <source>
        <dbReference type="PROSITE" id="PS51841"/>
    </source>
</evidence>
<evidence type="ECO:0000313" key="3">
    <source>
        <dbReference type="EMBL" id="TWT90500.1"/>
    </source>
</evidence>
<dbReference type="PROSITE" id="PS51841">
    <property type="entry name" value="LTD"/>
    <property type="match status" value="2"/>
</dbReference>
<gene>
    <name evidence="3" type="ORF">Mal64_08910</name>
</gene>